<dbReference type="SUPFAM" id="SSF48371">
    <property type="entry name" value="ARM repeat"/>
    <property type="match status" value="1"/>
</dbReference>
<feature type="region of interest" description="Disordered" evidence="7">
    <location>
        <begin position="1"/>
        <end position="28"/>
    </location>
</feature>
<feature type="region of interest" description="Disordered" evidence="7">
    <location>
        <begin position="868"/>
        <end position="888"/>
    </location>
</feature>
<dbReference type="Proteomes" id="UP001521116">
    <property type="component" value="Unassembled WGS sequence"/>
</dbReference>
<feature type="compositionally biased region" description="Polar residues" evidence="7">
    <location>
        <begin position="1356"/>
        <end position="1371"/>
    </location>
</feature>
<keyword evidence="3" id="KW-0158">Chromosome</keyword>
<dbReference type="InterPro" id="IPR016024">
    <property type="entry name" value="ARM-type_fold"/>
</dbReference>
<accession>A0ABR3SMA1</accession>
<dbReference type="Pfam" id="PF12231">
    <property type="entry name" value="Rif1_N"/>
    <property type="match status" value="1"/>
</dbReference>
<feature type="compositionally biased region" description="Low complexity" evidence="7">
    <location>
        <begin position="983"/>
        <end position="1002"/>
    </location>
</feature>
<dbReference type="InterPro" id="IPR022031">
    <property type="entry name" value="Rif1_N"/>
</dbReference>
<evidence type="ECO:0000256" key="5">
    <source>
        <dbReference type="ARBA" id="ARBA00023242"/>
    </source>
</evidence>
<feature type="region of interest" description="Disordered" evidence="7">
    <location>
        <begin position="55"/>
        <end position="121"/>
    </location>
</feature>
<feature type="region of interest" description="Disordered" evidence="7">
    <location>
        <begin position="912"/>
        <end position="942"/>
    </location>
</feature>
<keyword evidence="5" id="KW-0539">Nucleus</keyword>
<feature type="region of interest" description="Disordered" evidence="7">
    <location>
        <begin position="1258"/>
        <end position="1477"/>
    </location>
</feature>
<evidence type="ECO:0000256" key="4">
    <source>
        <dbReference type="ARBA" id="ARBA00022895"/>
    </source>
</evidence>
<evidence type="ECO:0000256" key="2">
    <source>
        <dbReference type="ARBA" id="ARBA00004574"/>
    </source>
</evidence>
<keyword evidence="4" id="KW-0779">Telomere</keyword>
<feature type="region of interest" description="Disordered" evidence="7">
    <location>
        <begin position="972"/>
        <end position="1003"/>
    </location>
</feature>
<comment type="subcellular location">
    <subcellularLocation>
        <location evidence="2">Chromosome</location>
        <location evidence="2">Telomere</location>
    </subcellularLocation>
    <subcellularLocation>
        <location evidence="1">Nucleus</location>
    </subcellularLocation>
</comment>
<gene>
    <name evidence="9" type="ORF">SLS56_007865</name>
</gene>
<feature type="compositionally biased region" description="Low complexity" evidence="7">
    <location>
        <begin position="99"/>
        <end position="109"/>
    </location>
</feature>
<evidence type="ECO:0000256" key="6">
    <source>
        <dbReference type="ARBA" id="ARBA00023306"/>
    </source>
</evidence>
<sequence length="1528" mass="168789">MAPASPTLFESLPARPPTPPREADKYVDADIDDAIQFLSDSFEVEDVTSHAPANPELVFVNTPPRQSPASSAEHANGSGRRKKVDFSPWTDYHPSPNELLGSRRGLPGSPLRPLPQPRDPRTLKSILKAHDPPVTQPSTPTPGQPANATDDFAVMLETLVKQLAGKSRPHKLDSYTTLYNVLKTYEGKPDAKALAEKMGLLAQFIRRDITAINSQTGGFDAQLALQAVKLLVALMELGPVADCIPEELRAFLLDKAIEVFGDTTAPKQWVNHVLHAFSQQRFRRTMTLDRANRAITALKDIEDRVSGNNVIICRTLAYQKLLNQVQPVMITRASDWIPHIFHGLLSSHNEIRIRAVELGTVAGISIGDDAHVSRVAMEILAKKINDGRTYGDYFTDQLMAMLSKDEVAKHVPHIWAAVVLLLRNRRRRLEQWRLLKRWLEVFQKCVNSPNKEAAIQANGAWNRFVYTIRPDASTSPAFRSLLRQAIVAQFDRKGNDKDTQRMRRHTEHPKHRKTVEQARRILWGVSTGPQRPADFDPFSYLYKMVVSQLQSSYECLETFRGDMVIEFAAALCTLFQQWPVSFAAVLLRKIQGGIALWVEDPEQKLVGYTEEAEGGREAVYTLWSIVMASVEGLQRHDNHMLRALEVLLNAGLRSKRQRIVNRTIEMWNKTFGAQNDLAYPQIIERSLRRLRPIVDLRLPGFPDDPSDEDSEPEPTFIDSQQDVMPERPHLPTHALSPLPHRSHEGTSSSPAGSVPTLDRQTLISSTSNFNPKAKLRHEDSQIEFMPIESPSTAEALPESQVLTDHQKEVRERQQQGAAVMFPDISSSPAKQIVNKNLDLPVYAKPGKHDVSRDDTEPRSTPILNLQVYDGRQDVPSSSPTPRSRKEAQEVDVLEAPYVTSSAAEHLFDTNIPSSPPDINDNNALPPDSSCVRDSFEKEPRGVSVTEADRFGGLEEELDEDIVAQLVGDVSNLSDSHTGKLQRESSPISFSSYDSESEYGSSEIDVEVSQQIENEVIAQALRQREVPSAAKSQNGQDEMTIDEDQQLVHSDMAGDLLDDFLADSDRMSSFDDIAVDLPQGTAGTISDSRHNRVISDEMPDALSPTEKDTSSIDLPIRTSPAKPRSFHMAVEADSPEDETFVEDSFFALTTNKARSGSTKASANQLKQSSAKVLAKDKSKSTSSHKKRKSLTAVDQSKIPKRSKKTDSASSKVNHGAHSSQAATGSDSDSDDSILSNIHVESSSVDESVTSVKADFFKAFRNKPSQPPQPKPVPGDYTIPKKKGAKTAEPASSSPRASPRLLGAAPEAAPTLSRKRKSRLAQSQAAEPDLDETKDVSVAEEGIVEETLGPKRRRGRTSKNSEAQRLSQTSNAPPTVEKATRRSHTQADFSTKDLSNFEQTQSGSSPSTSAKGKAKTGPATERKRRKSYDKKGGACGTTEVETHAGEQAAATKQDTRASQGSTASSGSRNGISERPKLQPKSIIERLKRLLADCKQIVLGQDEKGEMDTIMLELRQEVQFAARRGEERPGN</sequence>
<feature type="region of interest" description="Disordered" evidence="7">
    <location>
        <begin position="1077"/>
        <end position="1135"/>
    </location>
</feature>
<feature type="compositionally biased region" description="Polar residues" evidence="7">
    <location>
        <begin position="1384"/>
        <end position="1408"/>
    </location>
</feature>
<evidence type="ECO:0000256" key="1">
    <source>
        <dbReference type="ARBA" id="ARBA00004123"/>
    </source>
</evidence>
<evidence type="ECO:0000256" key="7">
    <source>
        <dbReference type="SAM" id="MobiDB-lite"/>
    </source>
</evidence>
<keyword evidence="6" id="KW-0131">Cell cycle</keyword>
<evidence type="ECO:0000313" key="9">
    <source>
        <dbReference type="EMBL" id="KAL1624326.1"/>
    </source>
</evidence>
<feature type="compositionally biased region" description="Polar residues" evidence="7">
    <location>
        <begin position="1151"/>
        <end position="1169"/>
    </location>
</feature>
<feature type="region of interest" description="Disordered" evidence="7">
    <location>
        <begin position="1151"/>
        <end position="1246"/>
    </location>
</feature>
<dbReference type="EMBL" id="JAJVDC020000108">
    <property type="protein sequence ID" value="KAL1624326.1"/>
    <property type="molecule type" value="Genomic_DNA"/>
</dbReference>
<evidence type="ECO:0000256" key="3">
    <source>
        <dbReference type="ARBA" id="ARBA00022454"/>
    </source>
</evidence>
<protein>
    <recommendedName>
        <fullName evidence="8">Telomere-associated protein Rif1 N-terminal domain-containing protein</fullName>
    </recommendedName>
</protein>
<feature type="compositionally biased region" description="Low complexity" evidence="7">
    <location>
        <begin position="1288"/>
        <end position="1298"/>
    </location>
</feature>
<proteinExistence type="predicted"/>
<dbReference type="PANTHER" id="PTHR22928:SF3">
    <property type="entry name" value="TELOMERE-ASSOCIATED PROTEIN RIF1"/>
    <property type="match status" value="1"/>
</dbReference>
<name>A0ABR3SMA1_9PEZI</name>
<comment type="caution">
    <text evidence="9">The sequence shown here is derived from an EMBL/GenBank/DDBJ whole genome shotgun (WGS) entry which is preliminary data.</text>
</comment>
<feature type="region of interest" description="Disordered" evidence="7">
    <location>
        <begin position="698"/>
        <end position="756"/>
    </location>
</feature>
<reference evidence="9 10" key="1">
    <citation type="submission" date="2024-02" db="EMBL/GenBank/DDBJ databases">
        <title>De novo assembly and annotation of 12 fungi associated with fruit tree decline syndrome in Ontario, Canada.</title>
        <authorList>
            <person name="Sulman M."/>
            <person name="Ellouze W."/>
            <person name="Ilyukhin E."/>
        </authorList>
    </citation>
    <scope>NUCLEOTIDE SEQUENCE [LARGE SCALE GENOMIC DNA]</scope>
    <source>
        <strain evidence="9 10">M1-105</strain>
    </source>
</reference>
<evidence type="ECO:0000313" key="10">
    <source>
        <dbReference type="Proteomes" id="UP001521116"/>
    </source>
</evidence>
<feature type="domain" description="Telomere-associated protein Rif1 N-terminal" evidence="8">
    <location>
        <begin position="163"/>
        <end position="504"/>
    </location>
</feature>
<feature type="compositionally biased region" description="Polar residues" evidence="7">
    <location>
        <begin position="1206"/>
        <end position="1223"/>
    </location>
</feature>
<keyword evidence="10" id="KW-1185">Reference proteome</keyword>
<dbReference type="PANTHER" id="PTHR22928">
    <property type="entry name" value="TELOMERE-ASSOCIATED PROTEIN RIF1"/>
    <property type="match status" value="1"/>
</dbReference>
<feature type="compositionally biased region" description="Polar residues" evidence="7">
    <location>
        <begin position="1448"/>
        <end position="1468"/>
    </location>
</feature>
<feature type="compositionally biased region" description="Basic and acidic residues" evidence="7">
    <location>
        <begin position="933"/>
        <end position="942"/>
    </location>
</feature>
<organism evidence="9 10">
    <name type="scientific">Neofusicoccum ribis</name>
    <dbReference type="NCBI Taxonomy" id="45134"/>
    <lineage>
        <taxon>Eukaryota</taxon>
        <taxon>Fungi</taxon>
        <taxon>Dikarya</taxon>
        <taxon>Ascomycota</taxon>
        <taxon>Pezizomycotina</taxon>
        <taxon>Dothideomycetes</taxon>
        <taxon>Dothideomycetes incertae sedis</taxon>
        <taxon>Botryosphaeriales</taxon>
        <taxon>Botryosphaeriaceae</taxon>
        <taxon>Neofusicoccum</taxon>
    </lineage>
</organism>
<evidence type="ECO:0000259" key="8">
    <source>
        <dbReference type="Pfam" id="PF12231"/>
    </source>
</evidence>